<dbReference type="Pfam" id="PF17820">
    <property type="entry name" value="PDZ_6"/>
    <property type="match status" value="1"/>
</dbReference>
<evidence type="ECO:0000259" key="1">
    <source>
        <dbReference type="PROSITE" id="PS50106"/>
    </source>
</evidence>
<dbReference type="InterPro" id="IPR001478">
    <property type="entry name" value="PDZ"/>
</dbReference>
<gene>
    <name evidence="2" type="ORF">ACFODZ_01055</name>
</gene>
<evidence type="ECO:0000313" key="2">
    <source>
        <dbReference type="EMBL" id="MFC3192816.1"/>
    </source>
</evidence>
<dbReference type="RefSeq" id="WP_077409489.1">
    <property type="nucleotide sequence ID" value="NZ_JBHRTS010000001.1"/>
</dbReference>
<protein>
    <submittedName>
        <fullName evidence="2">PDZ domain-containing protein</fullName>
    </submittedName>
</protein>
<keyword evidence="3" id="KW-1185">Reference proteome</keyword>
<reference evidence="3" key="1">
    <citation type="journal article" date="2019" name="Int. J. Syst. Evol. Microbiol.">
        <title>The Global Catalogue of Microorganisms (GCM) 10K type strain sequencing project: providing services to taxonomists for standard genome sequencing and annotation.</title>
        <authorList>
            <consortium name="The Broad Institute Genomics Platform"/>
            <consortium name="The Broad Institute Genome Sequencing Center for Infectious Disease"/>
            <person name="Wu L."/>
            <person name="Ma J."/>
        </authorList>
    </citation>
    <scope>NUCLEOTIDE SEQUENCE [LARGE SCALE GENOMIC DNA]</scope>
    <source>
        <strain evidence="3">KCTC 42953</strain>
    </source>
</reference>
<dbReference type="SUPFAM" id="SSF50156">
    <property type="entry name" value="PDZ domain-like"/>
    <property type="match status" value="1"/>
</dbReference>
<dbReference type="Gene3D" id="3.40.30.10">
    <property type="entry name" value="Glutaredoxin"/>
    <property type="match status" value="1"/>
</dbReference>
<dbReference type="Gene3D" id="2.30.42.10">
    <property type="match status" value="1"/>
</dbReference>
<dbReference type="SUPFAM" id="SSF52833">
    <property type="entry name" value="Thioredoxin-like"/>
    <property type="match status" value="1"/>
</dbReference>
<dbReference type="Proteomes" id="UP001595533">
    <property type="component" value="Unassembled WGS sequence"/>
</dbReference>
<dbReference type="PROSITE" id="PS50106">
    <property type="entry name" value="PDZ"/>
    <property type="match status" value="1"/>
</dbReference>
<accession>A0ABV7J9M9</accession>
<proteinExistence type="predicted"/>
<sequence>MNITTQWNLEVEKSSGSVNNDPQKHQMLVKVAPGSPADELGLSSGDLLISVNGAPANEVDVLGTLVQTNVMTYEFYQPQSQSMLCVEANNMPLGFVVEGQSEGITQLYEQRGMYDWSDLMKLWERGEWTLLARASQAVHQTGLLNRLIRLFKPSHQASGAVLLMGAAMYEQGQPAEGMNWIELFIDELFAGFTTDYHAVAFYYKARWAKESGDSDEFIHWLERANHSNAGRSARVNELIRTVEQIELSHEHPWLGMDFPSRFVLPLLEQEGLLSLQNMLDGMQDDQLLPVCVMPSYRGNGPYNDSMLCYRATIKHLAEQFLPMVVITDQPHKRPDRMWWYEHETKARQQHIELHLVYDETASVARQLDMQRTPIFYVLNKQSTIIHQGALDEPYDYWCCLSQDAV</sequence>
<organism evidence="2 3">
    <name type="scientific">Marinicella sediminis</name>
    <dbReference type="NCBI Taxonomy" id="1792834"/>
    <lineage>
        <taxon>Bacteria</taxon>
        <taxon>Pseudomonadati</taxon>
        <taxon>Pseudomonadota</taxon>
        <taxon>Gammaproteobacteria</taxon>
        <taxon>Lysobacterales</taxon>
        <taxon>Marinicellaceae</taxon>
        <taxon>Marinicella</taxon>
    </lineage>
</organism>
<feature type="domain" description="PDZ" evidence="1">
    <location>
        <begin position="27"/>
        <end position="59"/>
    </location>
</feature>
<dbReference type="InterPro" id="IPR036034">
    <property type="entry name" value="PDZ_sf"/>
</dbReference>
<dbReference type="InterPro" id="IPR036249">
    <property type="entry name" value="Thioredoxin-like_sf"/>
</dbReference>
<comment type="caution">
    <text evidence="2">The sequence shown here is derived from an EMBL/GenBank/DDBJ whole genome shotgun (WGS) entry which is preliminary data.</text>
</comment>
<dbReference type="EMBL" id="JBHRTS010000001">
    <property type="protein sequence ID" value="MFC3192816.1"/>
    <property type="molecule type" value="Genomic_DNA"/>
</dbReference>
<name>A0ABV7J9M9_9GAMM</name>
<evidence type="ECO:0000313" key="3">
    <source>
        <dbReference type="Proteomes" id="UP001595533"/>
    </source>
</evidence>
<dbReference type="InterPro" id="IPR041489">
    <property type="entry name" value="PDZ_6"/>
</dbReference>